<keyword evidence="9" id="KW-1185">Reference proteome</keyword>
<keyword evidence="3" id="KW-0479">Metal-binding</keyword>
<evidence type="ECO:0000256" key="4">
    <source>
        <dbReference type="ARBA" id="ARBA00022777"/>
    </source>
</evidence>
<dbReference type="GO" id="GO:0003872">
    <property type="term" value="F:6-phosphofructokinase activity"/>
    <property type="evidence" value="ECO:0007669"/>
    <property type="project" value="InterPro"/>
</dbReference>
<evidence type="ECO:0000256" key="5">
    <source>
        <dbReference type="ARBA" id="ARBA00022842"/>
    </source>
</evidence>
<evidence type="ECO:0000256" key="2">
    <source>
        <dbReference type="ARBA" id="ARBA00022679"/>
    </source>
</evidence>
<dbReference type="InterPro" id="IPR050929">
    <property type="entry name" value="PFKA"/>
</dbReference>
<dbReference type="AlphaFoldDB" id="A0A0K9GWI2"/>
<dbReference type="InterPro" id="IPR022953">
    <property type="entry name" value="ATP_PFK"/>
</dbReference>
<evidence type="ECO:0000313" key="9">
    <source>
        <dbReference type="Proteomes" id="UP000037146"/>
    </source>
</evidence>
<dbReference type="PRINTS" id="PR00476">
    <property type="entry name" value="PHFRCTKINASE"/>
</dbReference>
<dbReference type="RefSeq" id="WP_049682350.1">
    <property type="nucleotide sequence ID" value="NZ_LFZW01000001.1"/>
</dbReference>
<dbReference type="PATRIC" id="fig|1679170.3.peg.3835"/>
<reference evidence="9" key="1">
    <citation type="submission" date="2015-07" db="EMBL/GenBank/DDBJ databases">
        <title>Genome sequencing project for genomic taxonomy and phylogenomics of Bacillus-like bacteria.</title>
        <authorList>
            <person name="Liu B."/>
            <person name="Wang J."/>
            <person name="Zhu Y."/>
            <person name="Liu G."/>
            <person name="Chen Q."/>
            <person name="Chen Z."/>
            <person name="Lan J."/>
            <person name="Che J."/>
            <person name="Ge C."/>
            <person name="Shi H."/>
            <person name="Pan Z."/>
            <person name="Liu X."/>
        </authorList>
    </citation>
    <scope>NUCLEOTIDE SEQUENCE [LARGE SCALE GENOMIC DNA]</scope>
    <source>
        <strain evidence="9">FJAT-27997</strain>
    </source>
</reference>
<feature type="domain" description="Phosphofructokinase" evidence="7">
    <location>
        <begin position="2"/>
        <end position="307"/>
    </location>
</feature>
<gene>
    <name evidence="8" type="ORF">AC625_16895</name>
</gene>
<evidence type="ECO:0000313" key="8">
    <source>
        <dbReference type="EMBL" id="KMY51000.1"/>
    </source>
</evidence>
<dbReference type="Gene3D" id="3.40.50.450">
    <property type="match status" value="1"/>
</dbReference>
<dbReference type="EMBL" id="LFZW01000001">
    <property type="protein sequence ID" value="KMY51000.1"/>
    <property type="molecule type" value="Genomic_DNA"/>
</dbReference>
<evidence type="ECO:0000256" key="1">
    <source>
        <dbReference type="ARBA" id="ARBA00001946"/>
    </source>
</evidence>
<organism evidence="8 9">
    <name type="scientific">Peribacillus loiseleuriae</name>
    <dbReference type="NCBI Taxonomy" id="1679170"/>
    <lineage>
        <taxon>Bacteria</taxon>
        <taxon>Bacillati</taxon>
        <taxon>Bacillota</taxon>
        <taxon>Bacilli</taxon>
        <taxon>Bacillales</taxon>
        <taxon>Bacillaceae</taxon>
        <taxon>Peribacillus</taxon>
    </lineage>
</organism>
<comment type="caution">
    <text evidence="8">The sequence shown here is derived from an EMBL/GenBank/DDBJ whole genome shotgun (WGS) entry which is preliminary data.</text>
</comment>
<dbReference type="GO" id="GO:0006002">
    <property type="term" value="P:fructose 6-phosphate metabolic process"/>
    <property type="evidence" value="ECO:0007669"/>
    <property type="project" value="InterPro"/>
</dbReference>
<dbReference type="Proteomes" id="UP000037146">
    <property type="component" value="Unassembled WGS sequence"/>
</dbReference>
<keyword evidence="4" id="KW-0418">Kinase</keyword>
<dbReference type="InterPro" id="IPR000023">
    <property type="entry name" value="Phosphofructokinase_dom"/>
</dbReference>
<name>A0A0K9GWI2_9BACI</name>
<sequence length="388" mass="43265">MNILVAQSGGPTPVINASLYGVVVQALSEKKITKVLASVNGMEGLLHNRIIELTDKVALIKRAKEQPGAIIGSSRYALTEFDYERIVDQLIELSIEIFCYIGGNGSAVSLHQIHEVCKARKLDIKCIFIPKTIDNDVCGTDHTPGYLSAVHFLTKTIRYLEADMRSISSQPQIEIMEVMGGNVGWLMAASTCRKSARNDFPQLAYLPEQEVSISELLGDIERSLKGSSNILLMVSDHMKINELNSDITIHNPRKNYNGGISYRLAQEIQIQMNIKTRITIPNSLYRSSMEFVSKQDVLEAEATGREAIKAGLRGETGKMIGIERTENYPYMYQFVCVDLSEISGKERSLPANFWDGKQHKATQSFHDYLLPLINLEALPNVVTLENLL</sequence>
<comment type="similarity">
    <text evidence="6">Belongs to the phosphofructokinase type A (PFKA) family.</text>
</comment>
<dbReference type="UniPathway" id="UPA00109">
    <property type="reaction ID" value="UER00182"/>
</dbReference>
<dbReference type="GO" id="GO:0046872">
    <property type="term" value="F:metal ion binding"/>
    <property type="evidence" value="ECO:0007669"/>
    <property type="project" value="UniProtKB-KW"/>
</dbReference>
<dbReference type="Gene3D" id="3.40.50.460">
    <property type="entry name" value="Phosphofructokinase domain"/>
    <property type="match status" value="1"/>
</dbReference>
<dbReference type="PANTHER" id="PTHR45770">
    <property type="entry name" value="ATP-DEPENDENT 6-PHOSPHOFRUCTOKINASE 1"/>
    <property type="match status" value="1"/>
</dbReference>
<accession>A0A0K9GWI2</accession>
<proteinExistence type="inferred from homology"/>
<dbReference type="SUPFAM" id="SSF53784">
    <property type="entry name" value="Phosphofructokinase"/>
    <property type="match status" value="1"/>
</dbReference>
<dbReference type="OrthoDB" id="9802503at2"/>
<keyword evidence="5" id="KW-0460">Magnesium</keyword>
<evidence type="ECO:0000256" key="3">
    <source>
        <dbReference type="ARBA" id="ARBA00022723"/>
    </source>
</evidence>
<dbReference type="InterPro" id="IPR035966">
    <property type="entry name" value="PKF_sf"/>
</dbReference>
<keyword evidence="2" id="KW-0808">Transferase</keyword>
<dbReference type="Pfam" id="PF00365">
    <property type="entry name" value="PFK"/>
    <property type="match status" value="1"/>
</dbReference>
<dbReference type="PIRSF" id="PIRSF036483">
    <property type="entry name" value="PFK_XF0274"/>
    <property type="match status" value="1"/>
</dbReference>
<dbReference type="NCBIfam" id="NF010675">
    <property type="entry name" value="PRK14072.1"/>
    <property type="match status" value="1"/>
</dbReference>
<evidence type="ECO:0000259" key="7">
    <source>
        <dbReference type="Pfam" id="PF00365"/>
    </source>
</evidence>
<dbReference type="STRING" id="1679170.AC625_16895"/>
<comment type="cofactor">
    <cofactor evidence="1">
        <name>Mg(2+)</name>
        <dbReference type="ChEBI" id="CHEBI:18420"/>
    </cofactor>
</comment>
<protein>
    <recommendedName>
        <fullName evidence="7">Phosphofructokinase domain-containing protein</fullName>
    </recommendedName>
</protein>
<evidence type="ECO:0000256" key="6">
    <source>
        <dbReference type="ARBA" id="ARBA00038478"/>
    </source>
</evidence>